<dbReference type="SUPFAM" id="SSF52113">
    <property type="entry name" value="BRCT domain"/>
    <property type="match status" value="1"/>
</dbReference>
<dbReference type="Gene3D" id="1.10.150.20">
    <property type="entry name" value="5' to 3' exonuclease, C-terminal subdomain"/>
    <property type="match status" value="1"/>
</dbReference>
<evidence type="ECO:0000256" key="5">
    <source>
        <dbReference type="ARBA" id="ARBA00034005"/>
    </source>
</evidence>
<dbReference type="SUPFAM" id="SSF50249">
    <property type="entry name" value="Nucleic acid-binding proteins"/>
    <property type="match status" value="1"/>
</dbReference>
<dbReference type="InterPro" id="IPR013839">
    <property type="entry name" value="DNAligase_adenylation"/>
</dbReference>
<evidence type="ECO:0000256" key="3">
    <source>
        <dbReference type="ARBA" id="ARBA00022705"/>
    </source>
</evidence>
<dbReference type="InterPro" id="IPR013840">
    <property type="entry name" value="DNAligase_N"/>
</dbReference>
<keyword evidence="4" id="KW-0520">NAD</keyword>
<dbReference type="InterPro" id="IPR012340">
    <property type="entry name" value="NA-bd_OB-fold"/>
</dbReference>
<dbReference type="Pfam" id="PF03120">
    <property type="entry name" value="OB_DNA_ligase"/>
    <property type="match status" value="1"/>
</dbReference>
<dbReference type="Pfam" id="PF01653">
    <property type="entry name" value="DNA_ligase_aden"/>
    <property type="match status" value="1"/>
</dbReference>
<dbReference type="InterPro" id="IPR036420">
    <property type="entry name" value="BRCT_dom_sf"/>
</dbReference>
<evidence type="ECO:0000313" key="7">
    <source>
        <dbReference type="EMBL" id="QHT16887.1"/>
    </source>
</evidence>
<keyword evidence="2" id="KW-0436">Ligase</keyword>
<proteinExistence type="predicted"/>
<dbReference type="AlphaFoldDB" id="A0A6C0DK38"/>
<dbReference type="CDD" id="cd00027">
    <property type="entry name" value="BRCT"/>
    <property type="match status" value="1"/>
</dbReference>
<dbReference type="GO" id="GO:0003911">
    <property type="term" value="F:DNA ligase (NAD+) activity"/>
    <property type="evidence" value="ECO:0007669"/>
    <property type="project" value="UniProtKB-EC"/>
</dbReference>
<evidence type="ECO:0000256" key="1">
    <source>
        <dbReference type="ARBA" id="ARBA00012722"/>
    </source>
</evidence>
<protein>
    <recommendedName>
        <fullName evidence="1">DNA ligase (NAD(+))</fullName>
        <ecNumber evidence="1">6.5.1.2</ecNumber>
    </recommendedName>
</protein>
<dbReference type="GO" id="GO:0006260">
    <property type="term" value="P:DNA replication"/>
    <property type="evidence" value="ECO:0007669"/>
    <property type="project" value="UniProtKB-KW"/>
</dbReference>
<dbReference type="SUPFAM" id="SSF56091">
    <property type="entry name" value="DNA ligase/mRNA capping enzyme, catalytic domain"/>
    <property type="match status" value="1"/>
</dbReference>
<sequence>MTFQTILNNIENIETKNEFLSLLNKVSDEYYNSNKSSLSDAEFDTLVSIYEKRFNEEYSYIGSRGDVKLPVFMPSLNKVKDNHALSLYKKRCDTDSYVVSDKIDGLSLLVVVKNGNVKLYTRGDGEYGKDVTNIYEYIDIGKATILQSDHIVRGEIVMPLDKFKNYSDTYNNPRNLVAGVINSKEKNPSILKNLKFIAYSYYTEQGLQSTDDTFKLLKFLGYYVPYFEVIKNIKEDNLREILNKRKAEAEYEIDGIVISSQQLVCENSKENPKFTVAFKSLGETKEVKVLDVEWNVRKYNYLKPRVKTEPVYFGNVKVQYFSGYNAKYIKDNNIGVGTVLLVTRSGDVVPDILSVVTPTEALMPKEDCHWSSSGLELISDENNSDINLINRLVSFFTVCNIKGMKDGIIKKIVEGRGIKDENEFFCITKDDVLSVDGFKDKSSENVISCINELKGKICVQDIMVACGIFQGFGEKKIHKIISEVGDVLPYCVNDKIVDKKDLISKILRIGGFNTTAEKFVNHLDEFKEYYNRVKSAFGAPKSIVIPKVEITGKIYCFSGFRDAKLKVKLMDEGNFVVDTLTKEVNILVVKDINDTSSKIEKARKYGIEIVELKKLI</sequence>
<accession>A0A6C0DK38</accession>
<name>A0A6C0DK38_9ZZZZ</name>
<dbReference type="GO" id="GO:0006281">
    <property type="term" value="P:DNA repair"/>
    <property type="evidence" value="ECO:0007669"/>
    <property type="project" value="InterPro"/>
</dbReference>
<reference evidence="7" key="1">
    <citation type="journal article" date="2020" name="Nature">
        <title>Giant virus diversity and host interactions through global metagenomics.</title>
        <authorList>
            <person name="Schulz F."/>
            <person name="Roux S."/>
            <person name="Paez-Espino D."/>
            <person name="Jungbluth S."/>
            <person name="Walsh D.A."/>
            <person name="Denef V.J."/>
            <person name="McMahon K.D."/>
            <person name="Konstantinidis K.T."/>
            <person name="Eloe-Fadrosh E.A."/>
            <person name="Kyrpides N.C."/>
            <person name="Woyke T."/>
        </authorList>
    </citation>
    <scope>NUCLEOTIDE SEQUENCE</scope>
    <source>
        <strain evidence="7">GVMAG-M-3300023174-207</strain>
    </source>
</reference>
<evidence type="ECO:0000256" key="4">
    <source>
        <dbReference type="ARBA" id="ARBA00023027"/>
    </source>
</evidence>
<dbReference type="PIRSF" id="PIRSF001604">
    <property type="entry name" value="LigA"/>
    <property type="match status" value="1"/>
</dbReference>
<feature type="domain" description="NAD-dependent DNA ligase N-terminal" evidence="6">
    <location>
        <begin position="11"/>
        <end position="397"/>
    </location>
</feature>
<dbReference type="SMART" id="SM00532">
    <property type="entry name" value="LIGANc"/>
    <property type="match status" value="1"/>
</dbReference>
<dbReference type="EC" id="6.5.1.2" evidence="1"/>
<keyword evidence="3" id="KW-0235">DNA replication</keyword>
<dbReference type="InterPro" id="IPR001679">
    <property type="entry name" value="DNA_ligase"/>
</dbReference>
<dbReference type="Gene3D" id="3.30.470.30">
    <property type="entry name" value="DNA ligase/mRNA capping enzyme"/>
    <property type="match status" value="1"/>
</dbReference>
<evidence type="ECO:0000256" key="2">
    <source>
        <dbReference type="ARBA" id="ARBA00022598"/>
    </source>
</evidence>
<comment type="catalytic activity">
    <reaction evidence="5">
        <text>NAD(+) + (deoxyribonucleotide)n-3'-hydroxyl + 5'-phospho-(deoxyribonucleotide)m = (deoxyribonucleotide)n+m + AMP + beta-nicotinamide D-nucleotide.</text>
        <dbReference type="EC" id="6.5.1.2"/>
    </reaction>
</comment>
<dbReference type="EMBL" id="MN739627">
    <property type="protein sequence ID" value="QHT16887.1"/>
    <property type="molecule type" value="Genomic_DNA"/>
</dbReference>
<dbReference type="Gene3D" id="2.40.50.140">
    <property type="entry name" value="Nucleic acid-binding proteins"/>
    <property type="match status" value="1"/>
</dbReference>
<evidence type="ECO:0000259" key="6">
    <source>
        <dbReference type="SMART" id="SM00532"/>
    </source>
</evidence>
<organism evidence="7">
    <name type="scientific">viral metagenome</name>
    <dbReference type="NCBI Taxonomy" id="1070528"/>
    <lineage>
        <taxon>unclassified sequences</taxon>
        <taxon>metagenomes</taxon>
        <taxon>organismal metagenomes</taxon>
    </lineage>
</organism>
<dbReference type="Gene3D" id="3.40.50.10190">
    <property type="entry name" value="BRCT domain"/>
    <property type="match status" value="1"/>
</dbReference>
<dbReference type="InterPro" id="IPR004150">
    <property type="entry name" value="NAD_DNA_ligase_OB"/>
</dbReference>